<dbReference type="CTD" id="66057978"/>
<evidence type="ECO:0000313" key="1">
    <source>
        <dbReference type="EMBL" id="CDQ06604.1"/>
    </source>
</evidence>
<evidence type="ECO:0000313" key="2">
    <source>
        <dbReference type="EMBL" id="VIO90925.1"/>
    </source>
</evidence>
<keyword evidence="3" id="KW-1185">Reference proteome</keyword>
<accession>A0A4E9F4C8</accession>
<dbReference type="RefSeq" id="XP_042932593.1">
    <property type="nucleotide sequence ID" value="XM_043076659.1"/>
</dbReference>
<dbReference type="AlphaFoldDB" id="A0A0K0J099"/>
<gene>
    <name evidence="1 4 5" type="ORF">Bm14107</name>
    <name evidence="2" type="ORF">BM_BM14107</name>
    <name evidence="1" type="ORF">BM_Bm14107</name>
</gene>
<reference evidence="4" key="4">
    <citation type="submission" date="2019-12" db="UniProtKB">
        <authorList>
            <consortium name="WormBaseParasite"/>
        </authorList>
    </citation>
    <scope>IDENTIFICATION</scope>
</reference>
<organism evidence="3 4">
    <name type="scientific">Brugia malayi</name>
    <name type="common">Filarial nematode worm</name>
    <dbReference type="NCBI Taxonomy" id="6279"/>
    <lineage>
        <taxon>Eukaryota</taxon>
        <taxon>Metazoa</taxon>
        <taxon>Ecdysozoa</taxon>
        <taxon>Nematoda</taxon>
        <taxon>Chromadorea</taxon>
        <taxon>Rhabditida</taxon>
        <taxon>Spirurina</taxon>
        <taxon>Spiruromorpha</taxon>
        <taxon>Filarioidea</taxon>
        <taxon>Onchocercidae</taxon>
        <taxon>Brugia</taxon>
    </lineage>
</organism>
<dbReference type="GeneID" id="66057978"/>
<name>A0A0K0J099_BRUMA</name>
<dbReference type="EMBL" id="LN855979">
    <property type="protein sequence ID" value="CDQ06604.1"/>
    <property type="molecule type" value="Genomic_DNA"/>
</dbReference>
<reference evidence="1 3" key="1">
    <citation type="journal article" date="2007" name="Science">
        <title>Draft genome of the filarial nematode parasite Brugia malayi.</title>
        <authorList>
            <person name="Ghedin E."/>
            <person name="Wang S."/>
            <person name="Spiro D."/>
            <person name="Caler E."/>
            <person name="Zhao Q."/>
            <person name="Crabtree J."/>
            <person name="Allen J.E."/>
            <person name="Delcher A.L."/>
            <person name="Guiliano D.B."/>
            <person name="Miranda-Saavedra D."/>
            <person name="Angiuoli S.V."/>
            <person name="Creasy T."/>
            <person name="Amedeo P."/>
            <person name="Haas B."/>
            <person name="El-Sayed N.M."/>
            <person name="Wortman J.R."/>
            <person name="Feldblyum T."/>
            <person name="Tallon L."/>
            <person name="Schatz M."/>
            <person name="Shumway M."/>
            <person name="Koo H."/>
            <person name="Salzberg S.L."/>
            <person name="Schobel S."/>
            <person name="Pertea M."/>
            <person name="Pop M."/>
            <person name="White O."/>
            <person name="Barton G.J."/>
            <person name="Carlow C.K."/>
            <person name="Crawford M.J."/>
            <person name="Daub J."/>
            <person name="Dimmic M.W."/>
            <person name="Estes C.F."/>
            <person name="Foster J.M."/>
            <person name="Ganatra M."/>
            <person name="Gregory W.F."/>
            <person name="Johnson N.M."/>
            <person name="Jin J."/>
            <person name="Komuniecki R."/>
            <person name="Korf I."/>
            <person name="Kumar S."/>
            <person name="Laney S."/>
            <person name="Li B.W."/>
            <person name="Li W."/>
            <person name="Lindblom T.H."/>
            <person name="Lustigman S."/>
            <person name="Ma D."/>
            <person name="Maina C.V."/>
            <person name="Martin D.M."/>
            <person name="McCarter J.P."/>
            <person name="McReynolds L."/>
            <person name="Mitreva M."/>
            <person name="Nutman T.B."/>
            <person name="Parkinson J."/>
            <person name="Peregrin-Alvarez J.M."/>
            <person name="Poole C."/>
            <person name="Ren Q."/>
            <person name="Saunders L."/>
            <person name="Sluder A.E."/>
            <person name="Smith K."/>
            <person name="Stanke M."/>
            <person name="Unnasch T.R."/>
            <person name="Ware J."/>
            <person name="Wei A.D."/>
            <person name="Weil G."/>
            <person name="Williams D.J."/>
            <person name="Zhang Y."/>
            <person name="Williams S.A."/>
            <person name="Fraser-Liggett C."/>
            <person name="Slatko B."/>
            <person name="Blaxter M.L."/>
            <person name="Scott A.L."/>
        </authorList>
    </citation>
    <scope>NUCLEOTIDE SEQUENCE</scope>
    <source>
        <strain evidence="1 3">FR3</strain>
    </source>
</reference>
<evidence type="ECO:0000313" key="4">
    <source>
        <dbReference type="WBParaSite" id="Bm14107.1"/>
    </source>
</evidence>
<sequence>MNDDDSIDLRYWPNLLVRISQLLVTVTNMRRFFRDQNNINAIANILLFKFS</sequence>
<dbReference type="EMBL" id="CAAKNF010000192">
    <property type="protein sequence ID" value="VIO90925.1"/>
    <property type="molecule type" value="Genomic_DNA"/>
</dbReference>
<dbReference type="Proteomes" id="UP000006672">
    <property type="component" value="Unassembled WGS sequence"/>
</dbReference>
<evidence type="ECO:0000313" key="3">
    <source>
        <dbReference type="Proteomes" id="UP000006672"/>
    </source>
</evidence>
<dbReference type="WBParaSite" id="Bm14107.1">
    <property type="protein sequence ID" value="Bm14107.1"/>
    <property type="gene ID" value="WBGene00234368"/>
</dbReference>
<reference evidence="1" key="2">
    <citation type="submission" date="2012-12" db="EMBL/GenBank/DDBJ databases">
        <authorList>
            <person name="Gao Y.W."/>
            <person name="Fan S.T."/>
            <person name="Sun H.T."/>
            <person name="Wang Z."/>
            <person name="Gao X.L."/>
            <person name="Li Y.G."/>
            <person name="Wang T.C."/>
            <person name="Zhang K."/>
            <person name="Xu W.W."/>
            <person name="Yu Z.J."/>
            <person name="Xia X.Z."/>
        </authorList>
    </citation>
    <scope>NUCLEOTIDE SEQUENCE</scope>
    <source>
        <strain evidence="1">FR3</strain>
    </source>
</reference>
<accession>A0A0K0J099</accession>
<reference evidence="2" key="3">
    <citation type="submission" date="2019-04" db="EMBL/GenBank/DDBJ databases">
        <authorList>
            <person name="Howe K."/>
            <person name="Paulini M."/>
            <person name="Williams G."/>
        </authorList>
    </citation>
    <scope>NUCLEOTIDE SEQUENCE [LARGE SCALE GENOMIC DNA]</scope>
    <source>
        <strain evidence="2">FR3</strain>
    </source>
</reference>
<dbReference type="KEGG" id="bmy:BM_BM14107"/>
<dbReference type="STRING" id="6279.A0A0K0J099"/>
<dbReference type="WormBase" id="Bm14107">
    <property type="protein sequence ID" value="BM26620"/>
    <property type="gene ID" value="WBGene00234368"/>
</dbReference>
<evidence type="ECO:0000313" key="5">
    <source>
        <dbReference type="WormBase" id="Bm14107"/>
    </source>
</evidence>
<proteinExistence type="predicted"/>
<protein>
    <submittedName>
        <fullName evidence="1 4">Bm14107</fullName>
    </submittedName>
</protein>